<evidence type="ECO:0000313" key="9">
    <source>
        <dbReference type="Proteomes" id="UP000006757"/>
    </source>
</evidence>
<evidence type="ECO:0000256" key="3">
    <source>
        <dbReference type="ARBA" id="ARBA00022989"/>
    </source>
</evidence>
<dbReference type="Proteomes" id="UP000006757">
    <property type="component" value="Unassembled WGS sequence"/>
</dbReference>
<dbReference type="GO" id="GO:0005739">
    <property type="term" value="C:mitochondrion"/>
    <property type="evidence" value="ECO:0007669"/>
    <property type="project" value="UniProtKB-SubCell"/>
</dbReference>
<evidence type="ECO:0000256" key="4">
    <source>
        <dbReference type="ARBA" id="ARBA00023136"/>
    </source>
</evidence>
<dbReference type="OMA" id="NEGSHAY"/>
<comment type="subcellular location">
    <subcellularLocation>
        <location evidence="1">Mitochondrion</location>
    </subcellularLocation>
</comment>
<comment type="caution">
    <text evidence="8">The sequence shown here is derived from an EMBL/GenBank/DDBJ whole genome shotgun (WGS) entry which is preliminary data.</text>
</comment>
<accession>K1VB40</accession>
<feature type="transmembrane region" description="Helical" evidence="6">
    <location>
        <begin position="47"/>
        <end position="65"/>
    </location>
</feature>
<feature type="transmembrane region" description="Helical" evidence="6">
    <location>
        <begin position="146"/>
        <end position="165"/>
    </location>
</feature>
<dbReference type="PROSITE" id="PS51503">
    <property type="entry name" value="HIG1"/>
    <property type="match status" value="1"/>
</dbReference>
<name>K1VB40_TRIAC</name>
<dbReference type="GO" id="GO:0033617">
    <property type="term" value="P:mitochondrial respiratory chain complex IV assembly"/>
    <property type="evidence" value="ECO:0007669"/>
    <property type="project" value="TreeGrafter"/>
</dbReference>
<dbReference type="OrthoDB" id="1915122at2759"/>
<dbReference type="PANTHER" id="PTHR28018:SF3">
    <property type="entry name" value="RESPIRATORY SUPERCOMPLEX FACTOR 2, MITOCHONDRIAL"/>
    <property type="match status" value="1"/>
</dbReference>
<dbReference type="InterPro" id="IPR007667">
    <property type="entry name" value="Hypoxia_induced_domain"/>
</dbReference>
<evidence type="ECO:0000313" key="8">
    <source>
        <dbReference type="EMBL" id="EKD01255.1"/>
    </source>
</evidence>
<sequence>MPAPVANPESETRYLDSRPASILSRTSADIQAGRQQDAYMKEVVTEAVKGALVGAAAFVPANWALKRRFPYYRNLPLQGKAFLGLLFVVPCGTVFAEKAGEHFIARNQWQGAGKDELDKEARLAEQRWQGLSTTDKLKDWAARHQYSIIGGSWVASMALAFGIVARDRYQTFPQKIVQARMWAQGLTVAVLVASAVAAGVNAKGEKPKKPVDHSWQDMLDMNGSLTKAERIQLHAARKAGEKMQKEEQKEEHEHASSASSDKAHAV</sequence>
<dbReference type="AlphaFoldDB" id="K1VB40"/>
<dbReference type="eggNOG" id="ENOG502QT50">
    <property type="taxonomic scope" value="Eukaryota"/>
</dbReference>
<feature type="transmembrane region" description="Helical" evidence="6">
    <location>
        <begin position="181"/>
        <end position="200"/>
    </location>
</feature>
<protein>
    <recommendedName>
        <fullName evidence="7">HIG1 domain-containing protein</fullName>
    </recommendedName>
</protein>
<feature type="region of interest" description="Disordered" evidence="5">
    <location>
        <begin position="234"/>
        <end position="266"/>
    </location>
</feature>
<evidence type="ECO:0000256" key="5">
    <source>
        <dbReference type="SAM" id="MobiDB-lite"/>
    </source>
</evidence>
<organism evidence="8 9">
    <name type="scientific">Trichosporon asahii var. asahii (strain CBS 8904)</name>
    <name type="common">Yeast</name>
    <dbReference type="NCBI Taxonomy" id="1220162"/>
    <lineage>
        <taxon>Eukaryota</taxon>
        <taxon>Fungi</taxon>
        <taxon>Dikarya</taxon>
        <taxon>Basidiomycota</taxon>
        <taxon>Agaricomycotina</taxon>
        <taxon>Tremellomycetes</taxon>
        <taxon>Trichosporonales</taxon>
        <taxon>Trichosporonaceae</taxon>
        <taxon>Trichosporon</taxon>
    </lineage>
</organism>
<reference evidence="8 9" key="1">
    <citation type="journal article" date="2012" name="Eukaryot. Cell">
        <title>Genome sequence of the Trichosporon asahii environmental strain CBS 8904.</title>
        <authorList>
            <person name="Yang R.Y."/>
            <person name="Li H.T."/>
            <person name="Zhu H."/>
            <person name="Zhou G.P."/>
            <person name="Wang M."/>
            <person name="Wang L."/>
        </authorList>
    </citation>
    <scope>NUCLEOTIDE SEQUENCE [LARGE SCALE GENOMIC DNA]</scope>
    <source>
        <strain evidence="8 9">CBS 8904</strain>
    </source>
</reference>
<evidence type="ECO:0000259" key="7">
    <source>
        <dbReference type="PROSITE" id="PS51503"/>
    </source>
</evidence>
<dbReference type="PANTHER" id="PTHR28018">
    <property type="entry name" value="RESPIRATORY SUPERCOMPLEX FACTOR 2, MITOCHONDRIAL"/>
    <property type="match status" value="1"/>
</dbReference>
<dbReference type="Pfam" id="PF04588">
    <property type="entry name" value="HIG_1_N"/>
    <property type="match status" value="1"/>
</dbReference>
<keyword evidence="2 6" id="KW-0812">Transmembrane</keyword>
<dbReference type="InterPro" id="IPR040153">
    <property type="entry name" value="Rcf2"/>
</dbReference>
<keyword evidence="3 6" id="KW-1133">Transmembrane helix</keyword>
<dbReference type="FunCoup" id="K1VB40">
    <property type="interactions" value="43"/>
</dbReference>
<feature type="domain" description="HIG1" evidence="7">
    <location>
        <begin position="118"/>
        <end position="209"/>
    </location>
</feature>
<keyword evidence="9" id="KW-1185">Reference proteome</keyword>
<dbReference type="InParanoid" id="K1VB40"/>
<evidence type="ECO:0000256" key="6">
    <source>
        <dbReference type="SAM" id="Phobius"/>
    </source>
</evidence>
<proteinExistence type="predicted"/>
<keyword evidence="4 6" id="KW-0472">Membrane</keyword>
<dbReference type="HOGENOM" id="CLU_079101_1_0_1"/>
<evidence type="ECO:0000256" key="2">
    <source>
        <dbReference type="ARBA" id="ARBA00022692"/>
    </source>
</evidence>
<evidence type="ECO:0000256" key="1">
    <source>
        <dbReference type="ARBA" id="ARBA00004173"/>
    </source>
</evidence>
<dbReference type="EMBL" id="AMBO01000322">
    <property type="protein sequence ID" value="EKD01255.1"/>
    <property type="molecule type" value="Genomic_DNA"/>
</dbReference>
<gene>
    <name evidence="8" type="ORF">A1Q2_04412</name>
</gene>
<dbReference type="STRING" id="1220162.K1VB40"/>